<dbReference type="Pfam" id="PF07589">
    <property type="entry name" value="PEP-CTERM"/>
    <property type="match status" value="1"/>
</dbReference>
<dbReference type="InterPro" id="IPR003886">
    <property type="entry name" value="NIDO_dom"/>
</dbReference>
<accession>A0A1D8AUJ6</accession>
<dbReference type="Pfam" id="PF06119">
    <property type="entry name" value="NIDO"/>
    <property type="match status" value="2"/>
</dbReference>
<feature type="domain" description="Ice-binding protein C-terminal" evidence="4">
    <location>
        <begin position="257"/>
        <end position="281"/>
    </location>
</feature>
<keyword evidence="6" id="KW-1185">Reference proteome</keyword>
<evidence type="ECO:0000256" key="1">
    <source>
        <dbReference type="SAM" id="Phobius"/>
    </source>
</evidence>
<protein>
    <submittedName>
        <fullName evidence="5">PEP-CTERM motif protein</fullName>
    </submittedName>
</protein>
<sequence length="283" mass="29285">MFISRHRLYPILCLLAGLSAGALPAQVVIQSYVQTGSLYANDDNHSGNLGATAGSNGNPLGEDLGFSINFGGTTYSKTFVSNNGYISFGEGSGVYVPVPLDATYATNESLTLPIIAAFFSDVDTSAVGTVTWGTGLVDSHAAFAVKWNGVGEFSNGTSPNTFELVLVSRADTGVGNFDIFLNYETITWDHGNAVAGFHTGAAATTPLYYQVPGSMTEGAFLNSGPNALTTFTNTGGAGDFLLSARGGTFLSVAPVVAIPEPSTYALLALGGGLLLLAARRRRA</sequence>
<feature type="domain" description="NIDO" evidence="3">
    <location>
        <begin position="138"/>
        <end position="240"/>
    </location>
</feature>
<evidence type="ECO:0000313" key="5">
    <source>
        <dbReference type="EMBL" id="AOS44571.1"/>
    </source>
</evidence>
<organism evidence="5 6">
    <name type="scientific">Lacunisphaera limnophila</name>
    <dbReference type="NCBI Taxonomy" id="1838286"/>
    <lineage>
        <taxon>Bacteria</taxon>
        <taxon>Pseudomonadati</taxon>
        <taxon>Verrucomicrobiota</taxon>
        <taxon>Opitutia</taxon>
        <taxon>Opitutales</taxon>
        <taxon>Opitutaceae</taxon>
        <taxon>Lacunisphaera</taxon>
    </lineage>
</organism>
<dbReference type="STRING" id="1838286.Verru16b_01634"/>
<evidence type="ECO:0000259" key="4">
    <source>
        <dbReference type="Pfam" id="PF07589"/>
    </source>
</evidence>
<evidence type="ECO:0000256" key="2">
    <source>
        <dbReference type="SAM" id="SignalP"/>
    </source>
</evidence>
<keyword evidence="1" id="KW-1133">Transmembrane helix</keyword>
<dbReference type="GO" id="GO:0007160">
    <property type="term" value="P:cell-matrix adhesion"/>
    <property type="evidence" value="ECO:0007669"/>
    <property type="project" value="InterPro"/>
</dbReference>
<feature type="transmembrane region" description="Helical" evidence="1">
    <location>
        <begin position="261"/>
        <end position="278"/>
    </location>
</feature>
<dbReference type="NCBIfam" id="TIGR02595">
    <property type="entry name" value="PEP_CTERM"/>
    <property type="match status" value="1"/>
</dbReference>
<feature type="domain" description="NIDO" evidence="3">
    <location>
        <begin position="77"/>
        <end position="132"/>
    </location>
</feature>
<feature type="chain" id="PRO_5009105213" evidence="2">
    <location>
        <begin position="26"/>
        <end position="283"/>
    </location>
</feature>
<keyword evidence="2" id="KW-0732">Signal</keyword>
<dbReference type="AlphaFoldDB" id="A0A1D8AUJ6"/>
<dbReference type="KEGG" id="obg:Verru16b_01634"/>
<feature type="signal peptide" evidence="2">
    <location>
        <begin position="1"/>
        <end position="25"/>
    </location>
</feature>
<name>A0A1D8AUJ6_9BACT</name>
<reference evidence="5 6" key="1">
    <citation type="submission" date="2016-06" db="EMBL/GenBank/DDBJ databases">
        <title>Three novel species with peptidoglycan cell walls form the new genus Lacunisphaera gen. nov. in the family Opitutaceae of the verrucomicrobial subdivision 4.</title>
        <authorList>
            <person name="Rast P."/>
            <person name="Gloeckner I."/>
            <person name="Jogler M."/>
            <person name="Boedeker C."/>
            <person name="Jeske O."/>
            <person name="Wiegand S."/>
            <person name="Reinhardt R."/>
            <person name="Schumann P."/>
            <person name="Rohde M."/>
            <person name="Spring S."/>
            <person name="Gloeckner F.O."/>
            <person name="Jogler C."/>
        </authorList>
    </citation>
    <scope>NUCLEOTIDE SEQUENCE [LARGE SCALE GENOMIC DNA]</scope>
    <source>
        <strain evidence="5 6">IG16b</strain>
    </source>
</reference>
<dbReference type="InterPro" id="IPR013424">
    <property type="entry name" value="Ice-binding_C"/>
</dbReference>
<evidence type="ECO:0000313" key="6">
    <source>
        <dbReference type="Proteomes" id="UP000095228"/>
    </source>
</evidence>
<gene>
    <name evidence="5" type="ORF">Verru16b_01634</name>
</gene>
<evidence type="ECO:0000259" key="3">
    <source>
        <dbReference type="Pfam" id="PF06119"/>
    </source>
</evidence>
<dbReference type="EMBL" id="CP016094">
    <property type="protein sequence ID" value="AOS44571.1"/>
    <property type="molecule type" value="Genomic_DNA"/>
</dbReference>
<keyword evidence="1" id="KW-0472">Membrane</keyword>
<dbReference type="Proteomes" id="UP000095228">
    <property type="component" value="Chromosome"/>
</dbReference>
<proteinExistence type="predicted"/>
<keyword evidence="1" id="KW-0812">Transmembrane</keyword>